<sequence length="127" mass="14679">MDESDEMDNIIFIDGISNTITKGKVKHILNRHTFNRVKNNLQYKIKTMPREDLEMDISERSFFNPSWSEEKVVEAAQQAYDTIIEQGEINGKHTVEVYGEEINVYIDNGKFGTAYGSHHYTLDDFGL</sequence>
<dbReference type="RefSeq" id="WP_069678631.1">
    <property type="nucleotide sequence ID" value="NZ_CP017253.2"/>
</dbReference>
<name>A0A1D7XH94_9CLOT</name>
<dbReference type="KEGG" id="ctae:BGI42_01435"/>
<evidence type="ECO:0008006" key="3">
    <source>
        <dbReference type="Google" id="ProtNLM"/>
    </source>
</evidence>
<dbReference type="EMBL" id="CP017253">
    <property type="protein sequence ID" value="AOR22470.1"/>
    <property type="molecule type" value="Genomic_DNA"/>
</dbReference>
<dbReference type="STRING" id="394958.BGI42_01435"/>
<protein>
    <recommendedName>
        <fullName evidence="3">Bacterial EndoU nuclease domain-containing protein</fullName>
    </recommendedName>
</protein>
<keyword evidence="2" id="KW-1185">Reference proteome</keyword>
<dbReference type="OrthoDB" id="1074132at2"/>
<dbReference type="Proteomes" id="UP000094652">
    <property type="component" value="Chromosome"/>
</dbReference>
<reference evidence="2" key="1">
    <citation type="submission" date="2016-09" db="EMBL/GenBank/DDBJ databases">
        <title>Genomics of Clostridium taeniosporum, an organism which forms endospores with ribbon-like appendages.</title>
        <authorList>
            <person name="Walker J.R."/>
        </authorList>
    </citation>
    <scope>NUCLEOTIDE SEQUENCE [LARGE SCALE GENOMIC DNA]</scope>
    <source>
        <strain evidence="2">1/k</strain>
    </source>
</reference>
<accession>A0A1D7XH94</accession>
<evidence type="ECO:0000313" key="1">
    <source>
        <dbReference type="EMBL" id="AOR22470.1"/>
    </source>
</evidence>
<evidence type="ECO:0000313" key="2">
    <source>
        <dbReference type="Proteomes" id="UP000094652"/>
    </source>
</evidence>
<dbReference type="AlphaFoldDB" id="A0A1D7XH94"/>
<gene>
    <name evidence="1" type="ORF">BGI42_01435</name>
</gene>
<proteinExistence type="predicted"/>
<organism evidence="1 2">
    <name type="scientific">Clostridium taeniosporum</name>
    <dbReference type="NCBI Taxonomy" id="394958"/>
    <lineage>
        <taxon>Bacteria</taxon>
        <taxon>Bacillati</taxon>
        <taxon>Bacillota</taxon>
        <taxon>Clostridia</taxon>
        <taxon>Eubacteriales</taxon>
        <taxon>Clostridiaceae</taxon>
        <taxon>Clostridium</taxon>
    </lineage>
</organism>